<dbReference type="PANTHER" id="PTHR10127:SF850">
    <property type="entry name" value="METALLOENDOPEPTIDASE"/>
    <property type="match status" value="1"/>
</dbReference>
<dbReference type="GO" id="GO:0004222">
    <property type="term" value="F:metalloendopeptidase activity"/>
    <property type="evidence" value="ECO:0007669"/>
    <property type="project" value="UniProtKB-UniRule"/>
</dbReference>
<accession>A0A8H3KZE6</accession>
<sequence length="208" mass="24132">MCEPCFDLCTNDSKKLWRKGIVPYEFNKGVSKNLVRSVKKAMKKISIVSTIRFVKKTDQLDYIEIVNKRGYWSYVGKRGGKQELSVTEGWPNPIGCAIHELMHALGFYHEHCRPDRDKYVTVEDNIKENINYKIIKESDALCFDAQIGQRFQRFFWKSTTSDDQRGFSGKSDAEKMIKRNKNNSGQGITSRSNFLYLFVVGFYIVLLI</sequence>
<dbReference type="PRINTS" id="PR00480">
    <property type="entry name" value="ASTACIN"/>
</dbReference>
<keyword evidence="1 2" id="KW-0378">Hydrolase</keyword>
<dbReference type="InterPro" id="IPR024079">
    <property type="entry name" value="MetalloPept_cat_dom_sf"/>
</dbReference>
<feature type="active site" evidence="1">
    <location>
        <position position="100"/>
    </location>
</feature>
<dbReference type="SMART" id="SM00235">
    <property type="entry name" value="ZnMc"/>
    <property type="match status" value="1"/>
</dbReference>
<dbReference type="SUPFAM" id="SSF55486">
    <property type="entry name" value="Metalloproteases ('zincins'), catalytic domain"/>
    <property type="match status" value="1"/>
</dbReference>
<comment type="caution">
    <text evidence="4">The sequence shown here is derived from an EMBL/GenBank/DDBJ whole genome shotgun (WGS) entry which is preliminary data.</text>
</comment>
<name>A0A8H3KZE6_9GLOM</name>
<evidence type="ECO:0000313" key="5">
    <source>
        <dbReference type="Proteomes" id="UP000615446"/>
    </source>
</evidence>
<dbReference type="AlphaFoldDB" id="A0A8H3KZE6"/>
<keyword evidence="1 2" id="KW-0482">Metalloprotease</keyword>
<comment type="caution">
    <text evidence="1">Lacks conserved residue(s) required for the propagation of feature annotation.</text>
</comment>
<organism evidence="4 5">
    <name type="scientific">Rhizophagus clarus</name>
    <dbReference type="NCBI Taxonomy" id="94130"/>
    <lineage>
        <taxon>Eukaryota</taxon>
        <taxon>Fungi</taxon>
        <taxon>Fungi incertae sedis</taxon>
        <taxon>Mucoromycota</taxon>
        <taxon>Glomeromycotina</taxon>
        <taxon>Glomeromycetes</taxon>
        <taxon>Glomerales</taxon>
        <taxon>Glomeraceae</taxon>
        <taxon>Rhizophagus</taxon>
    </lineage>
</organism>
<keyword evidence="1 2" id="KW-0645">Protease</keyword>
<feature type="binding site" evidence="1">
    <location>
        <position position="103"/>
    </location>
    <ligand>
        <name>Zn(2+)</name>
        <dbReference type="ChEBI" id="CHEBI:29105"/>
        <note>catalytic</note>
    </ligand>
</feature>
<evidence type="ECO:0000259" key="3">
    <source>
        <dbReference type="PROSITE" id="PS51864"/>
    </source>
</evidence>
<evidence type="ECO:0000256" key="2">
    <source>
        <dbReference type="RuleBase" id="RU361183"/>
    </source>
</evidence>
<dbReference type="Proteomes" id="UP000615446">
    <property type="component" value="Unassembled WGS sequence"/>
</dbReference>
<dbReference type="Pfam" id="PF01400">
    <property type="entry name" value="Astacin"/>
    <property type="match status" value="1"/>
</dbReference>
<dbReference type="EC" id="3.4.24.-" evidence="2"/>
<protein>
    <recommendedName>
        <fullName evidence="2">Metalloendopeptidase</fullName>
        <ecNumber evidence="2">3.4.24.-</ecNumber>
    </recommendedName>
</protein>
<evidence type="ECO:0000313" key="4">
    <source>
        <dbReference type="EMBL" id="GES77784.1"/>
    </source>
</evidence>
<dbReference type="InterPro" id="IPR001506">
    <property type="entry name" value="Peptidase_M12A"/>
</dbReference>
<reference evidence="4" key="1">
    <citation type="submission" date="2019-10" db="EMBL/GenBank/DDBJ databases">
        <title>Conservation and host-specific expression of non-tandemly repeated heterogenous ribosome RNA gene in arbuscular mycorrhizal fungi.</title>
        <authorList>
            <person name="Maeda T."/>
            <person name="Kobayashi Y."/>
            <person name="Nakagawa T."/>
            <person name="Ezawa T."/>
            <person name="Yamaguchi K."/>
            <person name="Bino T."/>
            <person name="Nishimoto Y."/>
            <person name="Shigenobu S."/>
            <person name="Kawaguchi M."/>
        </authorList>
    </citation>
    <scope>NUCLEOTIDE SEQUENCE</scope>
    <source>
        <strain evidence="4">HR1</strain>
    </source>
</reference>
<keyword evidence="1 2" id="KW-0479">Metal-binding</keyword>
<keyword evidence="1 2" id="KW-0862">Zinc</keyword>
<dbReference type="GO" id="GO:0008270">
    <property type="term" value="F:zinc ion binding"/>
    <property type="evidence" value="ECO:0007669"/>
    <property type="project" value="UniProtKB-UniRule"/>
</dbReference>
<proteinExistence type="predicted"/>
<feature type="domain" description="Peptidase M12A" evidence="3">
    <location>
        <begin position="8"/>
        <end position="208"/>
    </location>
</feature>
<evidence type="ECO:0000256" key="1">
    <source>
        <dbReference type="PROSITE-ProRule" id="PRU01211"/>
    </source>
</evidence>
<dbReference type="InterPro" id="IPR006026">
    <property type="entry name" value="Peptidase_Metallo"/>
</dbReference>
<gene>
    <name evidence="4" type="ORF">RCL2_000512000</name>
</gene>
<dbReference type="EMBL" id="BLAL01000034">
    <property type="protein sequence ID" value="GES77784.1"/>
    <property type="molecule type" value="Genomic_DNA"/>
</dbReference>
<dbReference type="Gene3D" id="3.40.390.10">
    <property type="entry name" value="Collagenase (Catalytic Domain)"/>
    <property type="match status" value="1"/>
</dbReference>
<dbReference type="PANTHER" id="PTHR10127">
    <property type="entry name" value="DISCOIDIN, CUB, EGF, LAMININ , AND ZINC METALLOPROTEASE DOMAIN CONTAINING"/>
    <property type="match status" value="1"/>
</dbReference>
<comment type="cofactor">
    <cofactor evidence="1 2">
        <name>Zn(2+)</name>
        <dbReference type="ChEBI" id="CHEBI:29105"/>
    </cofactor>
    <text evidence="1 2">Binds 1 zinc ion per subunit.</text>
</comment>
<feature type="binding site" evidence="1">
    <location>
        <position position="109"/>
    </location>
    <ligand>
        <name>Zn(2+)</name>
        <dbReference type="ChEBI" id="CHEBI:29105"/>
        <note>catalytic</note>
    </ligand>
</feature>
<dbReference type="PROSITE" id="PS51864">
    <property type="entry name" value="ASTACIN"/>
    <property type="match status" value="1"/>
</dbReference>
<dbReference type="GO" id="GO:0006508">
    <property type="term" value="P:proteolysis"/>
    <property type="evidence" value="ECO:0007669"/>
    <property type="project" value="UniProtKB-KW"/>
</dbReference>
<feature type="binding site" evidence="1">
    <location>
        <position position="99"/>
    </location>
    <ligand>
        <name>Zn(2+)</name>
        <dbReference type="ChEBI" id="CHEBI:29105"/>
        <note>catalytic</note>
    </ligand>
</feature>
<dbReference type="OrthoDB" id="291007at2759"/>